<protein>
    <submittedName>
        <fullName evidence="3">Uncharacterized protein</fullName>
    </submittedName>
</protein>
<dbReference type="Proteomes" id="UP000494256">
    <property type="component" value="Unassembled WGS sequence"/>
</dbReference>
<feature type="compositionally biased region" description="Basic and acidic residues" evidence="1">
    <location>
        <begin position="317"/>
        <end position="327"/>
    </location>
</feature>
<dbReference type="EMBL" id="CADEBD010000281">
    <property type="protein sequence ID" value="CAB3228112.1"/>
    <property type="molecule type" value="Genomic_DNA"/>
</dbReference>
<evidence type="ECO:0000313" key="4">
    <source>
        <dbReference type="Proteomes" id="UP000494256"/>
    </source>
</evidence>
<feature type="region of interest" description="Disordered" evidence="1">
    <location>
        <begin position="317"/>
        <end position="400"/>
    </location>
</feature>
<feature type="region of interest" description="Disordered" evidence="1">
    <location>
        <begin position="93"/>
        <end position="149"/>
    </location>
</feature>
<proteinExistence type="predicted"/>
<evidence type="ECO:0000256" key="2">
    <source>
        <dbReference type="SAM" id="SignalP"/>
    </source>
</evidence>
<evidence type="ECO:0000313" key="3">
    <source>
        <dbReference type="EMBL" id="CAB3228112.1"/>
    </source>
</evidence>
<feature type="compositionally biased region" description="Basic and acidic residues" evidence="1">
    <location>
        <begin position="334"/>
        <end position="343"/>
    </location>
</feature>
<name>A0A8S0Z7B8_ARCPL</name>
<accession>A0A8S0Z7B8</accession>
<evidence type="ECO:0000256" key="1">
    <source>
        <dbReference type="SAM" id="MobiDB-lite"/>
    </source>
</evidence>
<dbReference type="AlphaFoldDB" id="A0A8S0Z7B8"/>
<sequence length="400" mass="45728">MARKVATLLLIFGYCSCMEMRETVERTVMVRTTGSDLQPAATGYIYKKESDGPVSVTKMGESEVIEQFSKLYNTPESYEEYIVKETPIYSEKEDEIRSKSFSSSPRTSTSQGKYTTAAHESSESPKSQDSAPQSSATHASQEPVKPVVEKVDDKIDGIANEEFDKLFEDYIKQVNYKNSFTDYLHGLDHKDHDIYHGNGHGDQDEYYLKGYDYAEKSLKGNDRHFHHEKGEPKHDYLIDHGKYYVYNYKEPKTGFHEDDDHARHFINRLKSNRDDHTYDASQTKGEGTDGFHEGLKLDELKKNKEFYDGQTFKGTNHDYGVRGHEDYGSGAKGYDGRDTHESGQHNGSFRKSNAEKESADEYVGVHSSEDSEESAHEHPRAFGIKDQLDTRKSYGYEIKH</sequence>
<feature type="signal peptide" evidence="2">
    <location>
        <begin position="1"/>
        <end position="17"/>
    </location>
</feature>
<reference evidence="3 4" key="1">
    <citation type="submission" date="2020-04" db="EMBL/GenBank/DDBJ databases">
        <authorList>
            <person name="Wallbank WR R."/>
            <person name="Pardo Diaz C."/>
            <person name="Kozak K."/>
            <person name="Martin S."/>
            <person name="Jiggins C."/>
            <person name="Moest M."/>
            <person name="Warren A I."/>
            <person name="Byers J.R.P. K."/>
            <person name="Montejo-Kovacevich G."/>
            <person name="Yen C E."/>
        </authorList>
    </citation>
    <scope>NUCLEOTIDE SEQUENCE [LARGE SCALE GENOMIC DNA]</scope>
</reference>
<feature type="compositionally biased region" description="Polar residues" evidence="1">
    <location>
        <begin position="124"/>
        <end position="140"/>
    </location>
</feature>
<gene>
    <name evidence="3" type="ORF">APLA_LOCUS3371</name>
</gene>
<feature type="chain" id="PRO_5035886735" evidence="2">
    <location>
        <begin position="18"/>
        <end position="400"/>
    </location>
</feature>
<feature type="compositionally biased region" description="Low complexity" evidence="1">
    <location>
        <begin position="99"/>
        <end position="110"/>
    </location>
</feature>
<keyword evidence="2" id="KW-0732">Signal</keyword>
<feature type="compositionally biased region" description="Basic and acidic residues" evidence="1">
    <location>
        <begin position="386"/>
        <end position="400"/>
    </location>
</feature>
<organism evidence="3 4">
    <name type="scientific">Arctia plantaginis</name>
    <name type="common">Wood tiger moth</name>
    <name type="synonym">Phalaena plantaginis</name>
    <dbReference type="NCBI Taxonomy" id="874455"/>
    <lineage>
        <taxon>Eukaryota</taxon>
        <taxon>Metazoa</taxon>
        <taxon>Ecdysozoa</taxon>
        <taxon>Arthropoda</taxon>
        <taxon>Hexapoda</taxon>
        <taxon>Insecta</taxon>
        <taxon>Pterygota</taxon>
        <taxon>Neoptera</taxon>
        <taxon>Endopterygota</taxon>
        <taxon>Lepidoptera</taxon>
        <taxon>Glossata</taxon>
        <taxon>Ditrysia</taxon>
        <taxon>Noctuoidea</taxon>
        <taxon>Erebidae</taxon>
        <taxon>Arctiinae</taxon>
        <taxon>Arctia</taxon>
    </lineage>
</organism>
<comment type="caution">
    <text evidence="3">The sequence shown here is derived from an EMBL/GenBank/DDBJ whole genome shotgun (WGS) entry which is preliminary data.</text>
</comment>
<feature type="region of interest" description="Disordered" evidence="1">
    <location>
        <begin position="273"/>
        <end position="292"/>
    </location>
</feature>
<dbReference type="OrthoDB" id="202825at2759"/>
<feature type="compositionally biased region" description="Basic and acidic residues" evidence="1">
    <location>
        <begin position="367"/>
        <end position="380"/>
    </location>
</feature>